<evidence type="ECO:0000313" key="2">
    <source>
        <dbReference type="EMBL" id="MFC5409883.1"/>
    </source>
</evidence>
<feature type="compositionally biased region" description="Low complexity" evidence="1">
    <location>
        <begin position="1"/>
        <end position="16"/>
    </location>
</feature>
<sequence length="189" mass="21069">MITPLPTTLPVRPTTTHSTKIADLPKDGPVNPKSRRHKRFGLADTPLQVATALCIAKEKAKQPGRFYQMSFVCFLQGNHIIGIEPLAPHRSYNPKINVQAIIKQAKAIYPSAFGVVLATWHQHGLERPWATEQAEEITRQYTELKASGLFLIDHLRISGTGTYSFFASTAGPFRYTHDPVQAGMLKCLY</sequence>
<dbReference type="RefSeq" id="WP_379844535.1">
    <property type="nucleotide sequence ID" value="NZ_JBHSMA010000002.1"/>
</dbReference>
<accession>A0ABW0IB24</accession>
<evidence type="ECO:0000313" key="3">
    <source>
        <dbReference type="Proteomes" id="UP001596106"/>
    </source>
</evidence>
<protein>
    <recommendedName>
        <fullName evidence="4">RadC-like JAB domain-containing protein</fullName>
    </recommendedName>
</protein>
<gene>
    <name evidence="2" type="ORF">ACFPMF_11230</name>
</gene>
<dbReference type="EMBL" id="JBHSMA010000002">
    <property type="protein sequence ID" value="MFC5409883.1"/>
    <property type="molecule type" value="Genomic_DNA"/>
</dbReference>
<reference evidence="3" key="1">
    <citation type="journal article" date="2019" name="Int. J. Syst. Evol. Microbiol.">
        <title>The Global Catalogue of Microorganisms (GCM) 10K type strain sequencing project: providing services to taxonomists for standard genome sequencing and annotation.</title>
        <authorList>
            <consortium name="The Broad Institute Genomics Platform"/>
            <consortium name="The Broad Institute Genome Sequencing Center for Infectious Disease"/>
            <person name="Wu L."/>
            <person name="Ma J."/>
        </authorList>
    </citation>
    <scope>NUCLEOTIDE SEQUENCE [LARGE SCALE GENOMIC DNA]</scope>
    <source>
        <strain evidence="3">CCUG 55250</strain>
    </source>
</reference>
<name>A0ABW0IB24_9BACT</name>
<proteinExistence type="predicted"/>
<organism evidence="2 3">
    <name type="scientific">Larkinella bovis</name>
    <dbReference type="NCBI Taxonomy" id="683041"/>
    <lineage>
        <taxon>Bacteria</taxon>
        <taxon>Pseudomonadati</taxon>
        <taxon>Bacteroidota</taxon>
        <taxon>Cytophagia</taxon>
        <taxon>Cytophagales</taxon>
        <taxon>Spirosomataceae</taxon>
        <taxon>Larkinella</taxon>
    </lineage>
</organism>
<comment type="caution">
    <text evidence="2">The sequence shown here is derived from an EMBL/GenBank/DDBJ whole genome shotgun (WGS) entry which is preliminary data.</text>
</comment>
<evidence type="ECO:0000256" key="1">
    <source>
        <dbReference type="SAM" id="MobiDB-lite"/>
    </source>
</evidence>
<evidence type="ECO:0008006" key="4">
    <source>
        <dbReference type="Google" id="ProtNLM"/>
    </source>
</evidence>
<keyword evidence="3" id="KW-1185">Reference proteome</keyword>
<feature type="region of interest" description="Disordered" evidence="1">
    <location>
        <begin position="1"/>
        <end position="37"/>
    </location>
</feature>
<dbReference type="Proteomes" id="UP001596106">
    <property type="component" value="Unassembled WGS sequence"/>
</dbReference>